<gene>
    <name evidence="2" type="ORF">OG2516_04783</name>
</gene>
<proteinExistence type="predicted"/>
<evidence type="ECO:0000313" key="3">
    <source>
        <dbReference type="Proteomes" id="UP000003635"/>
    </source>
</evidence>
<evidence type="ECO:0000313" key="2">
    <source>
        <dbReference type="EMBL" id="EAR49605.1"/>
    </source>
</evidence>
<dbReference type="RefSeq" id="WP_007254492.1">
    <property type="nucleotide sequence ID" value="NZ_CH724107.1"/>
</dbReference>
<keyword evidence="3" id="KW-1185">Reference proteome</keyword>
<feature type="transmembrane region" description="Helical" evidence="1">
    <location>
        <begin position="169"/>
        <end position="190"/>
    </location>
</feature>
<feature type="transmembrane region" description="Helical" evidence="1">
    <location>
        <begin position="93"/>
        <end position="110"/>
    </location>
</feature>
<dbReference type="STRING" id="314256.OG2516_04783"/>
<dbReference type="eggNOG" id="ENOG5032MSX">
    <property type="taxonomic scope" value="Bacteria"/>
</dbReference>
<accession>Q2CAB3</accession>
<keyword evidence="1" id="KW-1133">Transmembrane helix</keyword>
<sequence length="191" mass="20937">MNTPAHIIFGAAAFARPGRPWVSAAAVLGGLLPDLSLYLLAGWHLLWLATPPEVVFGELYFSDGWTRLFRIDNSIVLWSIGLALGLWRRNAVVVALAGAALLHLALDLPLHHDDGRPHFWPLTDWVFVSPLSYWDPRHHGGHVGPVETLASLALCVVLWRRFAGLWPRLAVVAAALSQLAPLVLWALVFAG</sequence>
<dbReference type="OrthoDB" id="7631418at2"/>
<reference evidence="2 3" key="1">
    <citation type="journal article" date="2010" name="J. Bacteriol.">
        <title>Genome sequences of Oceanicola granulosus HTCC2516(T) and Oceanicola batsensis HTCC2597(TDelta).</title>
        <authorList>
            <person name="Thrash J.C."/>
            <person name="Cho J.C."/>
            <person name="Vergin K.L."/>
            <person name="Giovannoni S.J."/>
        </authorList>
    </citation>
    <scope>NUCLEOTIDE SEQUENCE [LARGE SCALE GENOMIC DNA]</scope>
    <source>
        <strain evidence="3">ATCC BAA-861 / DSM 15982 / KCTC 12143 / HTCC2516</strain>
    </source>
</reference>
<keyword evidence="1" id="KW-0472">Membrane</keyword>
<evidence type="ECO:0000256" key="1">
    <source>
        <dbReference type="SAM" id="Phobius"/>
    </source>
</evidence>
<keyword evidence="1" id="KW-0812">Transmembrane</keyword>
<dbReference type="HOGENOM" id="CLU_1420826_0_0_5"/>
<feature type="transmembrane region" description="Helical" evidence="1">
    <location>
        <begin position="68"/>
        <end position="87"/>
    </location>
</feature>
<comment type="caution">
    <text evidence="2">The sequence shown here is derived from an EMBL/GenBank/DDBJ whole genome shotgun (WGS) entry which is preliminary data.</text>
</comment>
<dbReference type="Proteomes" id="UP000003635">
    <property type="component" value="Unassembled WGS sequence"/>
</dbReference>
<protein>
    <submittedName>
        <fullName evidence="2">Cobyric acid synthase</fullName>
    </submittedName>
</protein>
<dbReference type="EMBL" id="AAOT01000057">
    <property type="protein sequence ID" value="EAR49605.1"/>
    <property type="molecule type" value="Genomic_DNA"/>
</dbReference>
<name>Q2CAB3_OCEGH</name>
<dbReference type="AlphaFoldDB" id="Q2CAB3"/>
<organism evidence="2 3">
    <name type="scientific">Oceanicola granulosus (strain ATCC BAA-861 / DSM 15982 / KCTC 12143 / HTCC2516)</name>
    <dbReference type="NCBI Taxonomy" id="314256"/>
    <lineage>
        <taxon>Bacteria</taxon>
        <taxon>Pseudomonadati</taxon>
        <taxon>Pseudomonadota</taxon>
        <taxon>Alphaproteobacteria</taxon>
        <taxon>Rhodobacterales</taxon>
        <taxon>Roseobacteraceae</taxon>
        <taxon>Oceanicola</taxon>
    </lineage>
</organism>